<dbReference type="RefSeq" id="WP_089746490.1">
    <property type="nucleotide sequence ID" value="NZ_FOGF01000014.1"/>
</dbReference>
<dbReference type="STRING" id="137733.SAMN05421767_1141"/>
<sequence length="109" mass="12294">MDRYTKGVIIGSLIGSSYGLLKAPDSGKNTRLRIKQYFIDLKVNQKQVQHDIAHLQQSITHLKTDGLQSAVDVTEDVTNRLAHFQKEVSPQLEKIKGLITTLQNDLDHQ</sequence>
<gene>
    <name evidence="1" type="ORF">SAMN05421767_1141</name>
</gene>
<proteinExistence type="predicted"/>
<keyword evidence="2" id="KW-1185">Reference proteome</keyword>
<dbReference type="OrthoDB" id="2139646at2"/>
<dbReference type="Pfam" id="PF12732">
    <property type="entry name" value="YtxH"/>
    <property type="match status" value="1"/>
</dbReference>
<evidence type="ECO:0000313" key="2">
    <source>
        <dbReference type="Proteomes" id="UP000198556"/>
    </source>
</evidence>
<evidence type="ECO:0000313" key="1">
    <source>
        <dbReference type="EMBL" id="SEQ98629.1"/>
    </source>
</evidence>
<dbReference type="Proteomes" id="UP000198556">
    <property type="component" value="Unassembled WGS sequence"/>
</dbReference>
<name>A0A1H9KHT0_9LACT</name>
<protein>
    <submittedName>
        <fullName evidence="1">Gas vesicle protein</fullName>
    </submittedName>
</protein>
<accession>A0A1H9KHT0</accession>
<dbReference type="AlphaFoldDB" id="A0A1H9KHT0"/>
<reference evidence="1 2" key="1">
    <citation type="submission" date="2016-10" db="EMBL/GenBank/DDBJ databases">
        <authorList>
            <person name="de Groot N.N."/>
        </authorList>
    </citation>
    <scope>NUCLEOTIDE SEQUENCE [LARGE SCALE GENOMIC DNA]</scope>
    <source>
        <strain evidence="1 2">DSM 15827</strain>
    </source>
</reference>
<dbReference type="InterPro" id="IPR024623">
    <property type="entry name" value="YtxH"/>
</dbReference>
<dbReference type="EMBL" id="FOGF01000014">
    <property type="protein sequence ID" value="SEQ98629.1"/>
    <property type="molecule type" value="Genomic_DNA"/>
</dbReference>
<organism evidence="1 2">
    <name type="scientific">Granulicatella balaenopterae</name>
    <dbReference type="NCBI Taxonomy" id="137733"/>
    <lineage>
        <taxon>Bacteria</taxon>
        <taxon>Bacillati</taxon>
        <taxon>Bacillota</taxon>
        <taxon>Bacilli</taxon>
        <taxon>Lactobacillales</taxon>
        <taxon>Carnobacteriaceae</taxon>
        <taxon>Granulicatella</taxon>
    </lineage>
</organism>